<evidence type="ECO:0000256" key="1">
    <source>
        <dbReference type="SAM" id="SignalP"/>
    </source>
</evidence>
<keyword evidence="3" id="KW-1185">Reference proteome</keyword>
<reference evidence="3" key="1">
    <citation type="submission" date="2010-02" db="EMBL/GenBank/DDBJ databases">
        <title>Complete sequence of Desulfurivibrio alkaliphilus AHT2.</title>
        <authorList>
            <consortium name="US DOE Joint Genome Institute"/>
            <person name="Pitluck S."/>
            <person name="Chertkov O."/>
            <person name="Detter J.C."/>
            <person name="Han C."/>
            <person name="Tapia R."/>
            <person name="Larimer F."/>
            <person name="Land M."/>
            <person name="Hauser L."/>
            <person name="Kyrpides N."/>
            <person name="Mikhailova N."/>
            <person name="Sorokin D.Y."/>
            <person name="Muyzer G."/>
            <person name="Woyke T."/>
        </authorList>
    </citation>
    <scope>NUCLEOTIDE SEQUENCE [LARGE SCALE GENOMIC DNA]</scope>
    <source>
        <strain evidence="3">DSM 19089 / UNIQEM U267 / AHT2</strain>
    </source>
</reference>
<dbReference type="Gene3D" id="3.40.50.2300">
    <property type="match status" value="2"/>
</dbReference>
<name>D6YZW4_DESAT</name>
<evidence type="ECO:0008006" key="4">
    <source>
        <dbReference type="Google" id="ProtNLM"/>
    </source>
</evidence>
<dbReference type="RefSeq" id="WP_013162652.1">
    <property type="nucleotide sequence ID" value="NC_014216.1"/>
</dbReference>
<evidence type="ECO:0000313" key="2">
    <source>
        <dbReference type="EMBL" id="ADH85121.1"/>
    </source>
</evidence>
<gene>
    <name evidence="2" type="ordered locus">DaAHT2_0415</name>
</gene>
<dbReference type="HOGENOM" id="CLU_793944_0_0_7"/>
<evidence type="ECO:0000313" key="3">
    <source>
        <dbReference type="Proteomes" id="UP000001508"/>
    </source>
</evidence>
<dbReference type="STRING" id="589865.DaAHT2_0415"/>
<proteinExistence type="predicted"/>
<sequence length="349" mass="38746">MPAVRKHGSSSTHPPRPVLRLAVLALFALALLLPSTVAAATEPKKVVIIRYPIEPNHFTPLVEAYQETMAQRGYRSGREVIYIDILTTTAEQNSIPEVIAAVEQYREQADLFITSGWVSMAARNILQHSEVPQLFVPVLDSVALHMLPSLHEPPNTNLSGLYLMYPPEKILRLARLLMPELTDYAFVYDSRIPADKSFFQAYRQLPAEARYGINIHYLDLAQGLEPVMNTLQQGTIGAYGGIVGYLPHRRRLAASELPVITAFTPDIEVEDISDFTAIDNTLAGLFNPFSYTGRQAAEISADLFDGQTDITAVIPRPARQMAFIDFRNAEKLAISIPFAALEAVDMVVR</sequence>
<dbReference type="KEGG" id="dak:DaAHT2_0415"/>
<dbReference type="EMBL" id="CP001940">
    <property type="protein sequence ID" value="ADH85121.1"/>
    <property type="molecule type" value="Genomic_DNA"/>
</dbReference>
<keyword evidence="1" id="KW-0732">Signal</keyword>
<accession>D6YZW4</accession>
<dbReference type="Proteomes" id="UP000001508">
    <property type="component" value="Chromosome"/>
</dbReference>
<dbReference type="eggNOG" id="COG2984">
    <property type="taxonomic scope" value="Bacteria"/>
</dbReference>
<protein>
    <recommendedName>
        <fullName evidence="4">ABC transporter substrate-binding protein</fullName>
    </recommendedName>
</protein>
<organism evidence="2 3">
    <name type="scientific">Desulfurivibrio alkaliphilus (strain DSM 19089 / UNIQEM U267 / AHT2)</name>
    <dbReference type="NCBI Taxonomy" id="589865"/>
    <lineage>
        <taxon>Bacteria</taxon>
        <taxon>Pseudomonadati</taxon>
        <taxon>Thermodesulfobacteriota</taxon>
        <taxon>Desulfobulbia</taxon>
        <taxon>Desulfobulbales</taxon>
        <taxon>Desulfobulbaceae</taxon>
        <taxon>Desulfurivibrio</taxon>
    </lineage>
</organism>
<feature type="chain" id="PRO_5003091455" description="ABC transporter substrate-binding protein" evidence="1">
    <location>
        <begin position="40"/>
        <end position="349"/>
    </location>
</feature>
<dbReference type="AlphaFoldDB" id="D6YZW4"/>
<feature type="signal peptide" evidence="1">
    <location>
        <begin position="1"/>
        <end position="39"/>
    </location>
</feature>
<dbReference type="InParanoid" id="D6YZW4"/>